<dbReference type="GO" id="GO:0005634">
    <property type="term" value="C:nucleus"/>
    <property type="evidence" value="ECO:0007669"/>
    <property type="project" value="UniProtKB-SubCell"/>
</dbReference>
<name>A0A8E0RPJ2_9TREM</name>
<accession>A0A8E0RPJ2</accession>
<gene>
    <name evidence="7" type="ORF">FBUS_10240</name>
</gene>
<evidence type="ECO:0000259" key="6">
    <source>
        <dbReference type="Pfam" id="PF10408"/>
    </source>
</evidence>
<dbReference type="OrthoDB" id="20295at2759"/>
<dbReference type="GO" id="GO:0000209">
    <property type="term" value="P:protein polyubiquitination"/>
    <property type="evidence" value="ECO:0007669"/>
    <property type="project" value="TreeGrafter"/>
</dbReference>
<dbReference type="GO" id="GO:0036503">
    <property type="term" value="P:ERAD pathway"/>
    <property type="evidence" value="ECO:0007669"/>
    <property type="project" value="InterPro"/>
</dbReference>
<evidence type="ECO:0000256" key="5">
    <source>
        <dbReference type="ARBA" id="ARBA00023242"/>
    </source>
</evidence>
<comment type="caution">
    <text evidence="7">The sequence shown here is derived from an EMBL/GenBank/DDBJ whole genome shotgun (WGS) entry which is preliminary data.</text>
</comment>
<dbReference type="InterPro" id="IPR045132">
    <property type="entry name" value="UBE4"/>
</dbReference>
<feature type="domain" description="Ubiquitin conjugation factor E4 core" evidence="6">
    <location>
        <begin position="22"/>
        <end position="207"/>
    </location>
</feature>
<dbReference type="GO" id="GO:0000151">
    <property type="term" value="C:ubiquitin ligase complex"/>
    <property type="evidence" value="ECO:0007669"/>
    <property type="project" value="InterPro"/>
</dbReference>
<evidence type="ECO:0000256" key="4">
    <source>
        <dbReference type="ARBA" id="ARBA00022786"/>
    </source>
</evidence>
<proteinExistence type="predicted"/>
<protein>
    <submittedName>
        <fullName evidence="7">Ubiquitin conjugation factor E4 A</fullName>
    </submittedName>
</protein>
<dbReference type="PANTHER" id="PTHR13931">
    <property type="entry name" value="UBIQUITINATION FACTOR E4"/>
    <property type="match status" value="1"/>
</dbReference>
<keyword evidence="8" id="KW-1185">Reference proteome</keyword>
<dbReference type="GO" id="GO:0006511">
    <property type="term" value="P:ubiquitin-dependent protein catabolic process"/>
    <property type="evidence" value="ECO:0007669"/>
    <property type="project" value="InterPro"/>
</dbReference>
<comment type="pathway">
    <text evidence="2">Protein modification; protein ubiquitination.</text>
</comment>
<keyword evidence="3" id="KW-0808">Transferase</keyword>
<organism evidence="7 8">
    <name type="scientific">Fasciolopsis buskii</name>
    <dbReference type="NCBI Taxonomy" id="27845"/>
    <lineage>
        <taxon>Eukaryota</taxon>
        <taxon>Metazoa</taxon>
        <taxon>Spiralia</taxon>
        <taxon>Lophotrochozoa</taxon>
        <taxon>Platyhelminthes</taxon>
        <taxon>Trematoda</taxon>
        <taxon>Digenea</taxon>
        <taxon>Plagiorchiida</taxon>
        <taxon>Echinostomata</taxon>
        <taxon>Echinostomatoidea</taxon>
        <taxon>Fasciolidae</taxon>
        <taxon>Fasciolopsis</taxon>
    </lineage>
</organism>
<sequence>MLVQKAISVHQYSLSCPYTSCNLTTDLSHETRLAANLPGLGSVRSPLPPDVPLLTELFFLAHASIRIGWTPLISRHFETAQQLHQLEAQWQAHEAAGAAISADSQTQFLRRLIRERTSRYLEQSTSLSNVTRLRDLLAFAVTTSQLLVQLARAAFGLVPAESTEHGTLVDLPEYLVDNVVELVSYLRRAKDDFLESGWSSNTMQNLIGLIQQIRSERAFIGDNRTPKSLYGRHVRLLERRVIMEKRTY</sequence>
<reference evidence="7" key="1">
    <citation type="submission" date="2019-05" db="EMBL/GenBank/DDBJ databases">
        <title>Annotation for the trematode Fasciolopsis buski.</title>
        <authorList>
            <person name="Choi Y.-J."/>
        </authorList>
    </citation>
    <scope>NUCLEOTIDE SEQUENCE</scope>
    <source>
        <strain evidence="7">HT</strain>
        <tissue evidence="7">Whole worm</tissue>
    </source>
</reference>
<dbReference type="InterPro" id="IPR019474">
    <property type="entry name" value="Ub_conjug_fac_E4_core"/>
</dbReference>
<dbReference type="Proteomes" id="UP000728185">
    <property type="component" value="Unassembled WGS sequence"/>
</dbReference>
<comment type="subcellular location">
    <subcellularLocation>
        <location evidence="1">Nucleus</location>
    </subcellularLocation>
</comment>
<keyword evidence="5" id="KW-0539">Nucleus</keyword>
<evidence type="ECO:0000256" key="3">
    <source>
        <dbReference type="ARBA" id="ARBA00022679"/>
    </source>
</evidence>
<evidence type="ECO:0000256" key="1">
    <source>
        <dbReference type="ARBA" id="ARBA00004123"/>
    </source>
</evidence>
<dbReference type="GO" id="GO:0005737">
    <property type="term" value="C:cytoplasm"/>
    <property type="evidence" value="ECO:0007669"/>
    <property type="project" value="TreeGrafter"/>
</dbReference>
<dbReference type="Pfam" id="PF10408">
    <property type="entry name" value="Ufd2P_core"/>
    <property type="match status" value="1"/>
</dbReference>
<evidence type="ECO:0000313" key="7">
    <source>
        <dbReference type="EMBL" id="KAA0187379.1"/>
    </source>
</evidence>
<dbReference type="AlphaFoldDB" id="A0A8E0RPJ2"/>
<dbReference type="PANTHER" id="PTHR13931:SF2">
    <property type="entry name" value="UBIQUITIN CONJUGATION FACTOR E4 B"/>
    <property type="match status" value="1"/>
</dbReference>
<keyword evidence="4" id="KW-0833">Ubl conjugation pathway</keyword>
<dbReference type="GO" id="GO:0034450">
    <property type="term" value="F:ubiquitin-ubiquitin ligase activity"/>
    <property type="evidence" value="ECO:0007669"/>
    <property type="project" value="InterPro"/>
</dbReference>
<dbReference type="EMBL" id="LUCM01009152">
    <property type="protein sequence ID" value="KAA0187379.1"/>
    <property type="molecule type" value="Genomic_DNA"/>
</dbReference>
<evidence type="ECO:0000256" key="2">
    <source>
        <dbReference type="ARBA" id="ARBA00004906"/>
    </source>
</evidence>
<evidence type="ECO:0000313" key="8">
    <source>
        <dbReference type="Proteomes" id="UP000728185"/>
    </source>
</evidence>